<keyword evidence="2" id="KW-1185">Reference proteome</keyword>
<evidence type="ECO:0000313" key="2">
    <source>
        <dbReference type="Proteomes" id="UP001432146"/>
    </source>
</evidence>
<protein>
    <submittedName>
        <fullName evidence="1">Uncharacterized protein</fullName>
    </submittedName>
</protein>
<dbReference type="EMBL" id="JAWNGG020000041">
    <property type="protein sequence ID" value="KAK9306454.1"/>
    <property type="molecule type" value="Genomic_DNA"/>
</dbReference>
<name>A0AAW1A914_9HYME</name>
<evidence type="ECO:0000313" key="1">
    <source>
        <dbReference type="EMBL" id="KAK9306454.1"/>
    </source>
</evidence>
<dbReference type="Proteomes" id="UP001432146">
    <property type="component" value="Unassembled WGS sequence"/>
</dbReference>
<organism evidence="1 2">
    <name type="scientific">Tetragonisca angustula</name>
    <dbReference type="NCBI Taxonomy" id="166442"/>
    <lineage>
        <taxon>Eukaryota</taxon>
        <taxon>Metazoa</taxon>
        <taxon>Ecdysozoa</taxon>
        <taxon>Arthropoda</taxon>
        <taxon>Hexapoda</taxon>
        <taxon>Insecta</taxon>
        <taxon>Pterygota</taxon>
        <taxon>Neoptera</taxon>
        <taxon>Endopterygota</taxon>
        <taxon>Hymenoptera</taxon>
        <taxon>Apocrita</taxon>
        <taxon>Aculeata</taxon>
        <taxon>Apoidea</taxon>
        <taxon>Anthophila</taxon>
        <taxon>Apidae</taxon>
        <taxon>Tetragonisca</taxon>
    </lineage>
</organism>
<sequence>MEIIGGIRGTSQNDIPTTSSATLQQHTCGKKNSSNNQKELCECYLQNKMLEEDFLHKKIARKFAELELKRKILELERLQWEFQRDKYQNDIRLACDVRMMHYQEENAKRLMDH</sequence>
<proteinExistence type="predicted"/>
<comment type="caution">
    <text evidence="1">The sequence shown here is derived from an EMBL/GenBank/DDBJ whole genome shotgun (WGS) entry which is preliminary data.</text>
</comment>
<gene>
    <name evidence="1" type="ORF">QLX08_002950</name>
</gene>
<accession>A0AAW1A914</accession>
<reference evidence="1 2" key="1">
    <citation type="submission" date="2024-05" db="EMBL/GenBank/DDBJ databases">
        <title>The nuclear and mitochondrial genome assemblies of Tetragonisca angustula (Apidae: Meliponini), a tiny yet remarkable pollinator in the Neotropics.</title>
        <authorList>
            <person name="Ferrari R."/>
            <person name="Ricardo P.C."/>
            <person name="Dias F.C."/>
            <person name="Araujo N.S."/>
            <person name="Soares D.O."/>
            <person name="Zhou Q.-S."/>
            <person name="Zhu C.-D."/>
            <person name="Coutinho L."/>
            <person name="Airas M.C."/>
            <person name="Batista T.M."/>
        </authorList>
    </citation>
    <scope>NUCLEOTIDE SEQUENCE [LARGE SCALE GENOMIC DNA]</scope>
    <source>
        <strain evidence="1">ASF017062</strain>
        <tissue evidence="1">Abdomen</tissue>
    </source>
</reference>
<dbReference type="AlphaFoldDB" id="A0AAW1A914"/>